<dbReference type="InterPro" id="IPR003593">
    <property type="entry name" value="AAA+_ATPase"/>
</dbReference>
<dbReference type="Gene3D" id="3.40.50.300">
    <property type="entry name" value="P-loop containing nucleotide triphosphate hydrolases"/>
    <property type="match status" value="1"/>
</dbReference>
<evidence type="ECO:0000259" key="1">
    <source>
        <dbReference type="SMART" id="SM00382"/>
    </source>
</evidence>
<reference evidence="2" key="1">
    <citation type="submission" date="2019-09" db="EMBL/GenBank/DDBJ databases">
        <title>Characterisation of the sponge microbiome using genome-centric metagenomics.</title>
        <authorList>
            <person name="Engelberts J.P."/>
            <person name="Robbins S.J."/>
            <person name="De Goeij J.M."/>
            <person name="Aranda M."/>
            <person name="Bell S.C."/>
            <person name="Webster N.S."/>
        </authorList>
    </citation>
    <scope>NUCLEOTIDE SEQUENCE</scope>
    <source>
        <strain evidence="2">SB0662_bin_9</strain>
    </source>
</reference>
<comment type="caution">
    <text evidence="2">The sequence shown here is derived from an EMBL/GenBank/DDBJ whole genome shotgun (WGS) entry which is preliminary data.</text>
</comment>
<keyword evidence="2" id="KW-0067">ATP-binding</keyword>
<organism evidence="2">
    <name type="scientific">Caldilineaceae bacterium SB0662_bin_9</name>
    <dbReference type="NCBI Taxonomy" id="2605258"/>
    <lineage>
        <taxon>Bacteria</taxon>
        <taxon>Bacillati</taxon>
        <taxon>Chloroflexota</taxon>
        <taxon>Caldilineae</taxon>
        <taxon>Caldilineales</taxon>
        <taxon>Caldilineaceae</taxon>
    </lineage>
</organism>
<name>A0A6B1DX50_9CHLR</name>
<protein>
    <submittedName>
        <fullName evidence="2">ATP-binding protein</fullName>
    </submittedName>
</protein>
<dbReference type="InterPro" id="IPR027417">
    <property type="entry name" value="P-loop_NTPase"/>
</dbReference>
<feature type="domain" description="AAA+ ATPase" evidence="1">
    <location>
        <begin position="30"/>
        <end position="217"/>
    </location>
</feature>
<gene>
    <name evidence="2" type="ORF">F4Y08_11475</name>
</gene>
<dbReference type="PANTHER" id="PTHR34301">
    <property type="entry name" value="DNA-BINDING PROTEIN-RELATED"/>
    <property type="match status" value="1"/>
</dbReference>
<dbReference type="SUPFAM" id="SSF52540">
    <property type="entry name" value="P-loop containing nucleoside triphosphate hydrolases"/>
    <property type="match status" value="1"/>
</dbReference>
<evidence type="ECO:0000313" key="2">
    <source>
        <dbReference type="EMBL" id="MYD90934.1"/>
    </source>
</evidence>
<dbReference type="GO" id="GO:0005524">
    <property type="term" value="F:ATP binding"/>
    <property type="evidence" value="ECO:0007669"/>
    <property type="project" value="UniProtKB-KW"/>
</dbReference>
<accession>A0A6B1DX50</accession>
<dbReference type="PANTHER" id="PTHR34301:SF8">
    <property type="entry name" value="ATPASE DOMAIN-CONTAINING PROTEIN"/>
    <property type="match status" value="1"/>
</dbReference>
<dbReference type="AlphaFoldDB" id="A0A6B1DX50"/>
<keyword evidence="2" id="KW-0547">Nucleotide-binding</keyword>
<proteinExistence type="predicted"/>
<dbReference type="SMART" id="SM00382">
    <property type="entry name" value="AAA"/>
    <property type="match status" value="1"/>
</dbReference>
<dbReference type="EMBL" id="VXPY01000082">
    <property type="protein sequence ID" value="MYD90934.1"/>
    <property type="molecule type" value="Genomic_DNA"/>
</dbReference>
<sequence>MKLSTGRWVSGNNFFNREPELRVLETRVLEGNHTLLTGQRRMGKTSIARELGRCLEQKGWTFLFADVEDAACPEDFLADIVKAAHPVRSIAARIADTMRRWFSENVEEVSASEFRVKFRAGLDAGNWRRHGEEIIRNLAEHDQPVLLVIDELPIFLKRMLLHEDGAARVEEFLSWLRSVVQGFDNRSPVLIVSGSIGLVPLVRRLRIADRVNHLDPFRLGPWSREISVACFERLARSNGLQTEDGVPQAVFDTLGLGIPHHVQTFFARLREFALMQGHNRVMVADVETVYRTSLLGPAGQNDLVHYETRLKDGLDDEGFSMAMEILAEASTQDMFTPAARRCLEQLYAKTVDDARGCIADALEVLIHDGYLETGDQGHAFPSRLLKDWWAARFRDHHAPLESRVSADT</sequence>